<dbReference type="AlphaFoldDB" id="A0A4Y2TIF4"/>
<dbReference type="EMBL" id="BGPR01028576">
    <property type="protein sequence ID" value="GBN99804.1"/>
    <property type="molecule type" value="Genomic_DNA"/>
</dbReference>
<keyword evidence="4" id="KW-1185">Reference proteome</keyword>
<keyword evidence="1" id="KW-1133">Transmembrane helix</keyword>
<name>A0A4Y2TIF4_ARAVE</name>
<gene>
    <name evidence="2" type="ORF">AVEN_130286_1</name>
    <name evidence="3" type="ORF">AVEN_200446_1</name>
</gene>
<keyword evidence="1" id="KW-0472">Membrane</keyword>
<reference evidence="3 4" key="1">
    <citation type="journal article" date="2019" name="Sci. Rep.">
        <title>Orb-weaving spider Araneus ventricosus genome elucidates the spidroin gene catalogue.</title>
        <authorList>
            <person name="Kono N."/>
            <person name="Nakamura H."/>
            <person name="Ohtoshi R."/>
            <person name="Moran D.A.P."/>
            <person name="Shinohara A."/>
            <person name="Yoshida Y."/>
            <person name="Fujiwara M."/>
            <person name="Mori M."/>
            <person name="Tomita M."/>
            <person name="Arakawa K."/>
        </authorList>
    </citation>
    <scope>NUCLEOTIDE SEQUENCE [LARGE SCALE GENOMIC DNA]</scope>
</reference>
<dbReference type="Proteomes" id="UP000499080">
    <property type="component" value="Unassembled WGS sequence"/>
</dbReference>
<sequence length="128" mass="13909">METYLRTQDKETLHQQSSTTVTVGFNDILSVVMGPSCFHQEVRSEAGCTGVLCVRLTCPDIVDGTHFPTVCIRFVSGLAMDSVRSASIFCLFLMVVEYVFLKDGKSVLGAKVTDPATVSRIPLESGLT</sequence>
<dbReference type="EMBL" id="BGPR01028579">
    <property type="protein sequence ID" value="GBN99810.1"/>
    <property type="molecule type" value="Genomic_DNA"/>
</dbReference>
<organism evidence="3 4">
    <name type="scientific">Araneus ventricosus</name>
    <name type="common">Orbweaver spider</name>
    <name type="synonym">Epeira ventricosa</name>
    <dbReference type="NCBI Taxonomy" id="182803"/>
    <lineage>
        <taxon>Eukaryota</taxon>
        <taxon>Metazoa</taxon>
        <taxon>Ecdysozoa</taxon>
        <taxon>Arthropoda</taxon>
        <taxon>Chelicerata</taxon>
        <taxon>Arachnida</taxon>
        <taxon>Araneae</taxon>
        <taxon>Araneomorphae</taxon>
        <taxon>Entelegynae</taxon>
        <taxon>Araneoidea</taxon>
        <taxon>Araneidae</taxon>
        <taxon>Araneus</taxon>
    </lineage>
</organism>
<evidence type="ECO:0000256" key="1">
    <source>
        <dbReference type="SAM" id="Phobius"/>
    </source>
</evidence>
<protein>
    <submittedName>
        <fullName evidence="3">Uncharacterized protein</fullName>
    </submittedName>
</protein>
<evidence type="ECO:0000313" key="2">
    <source>
        <dbReference type="EMBL" id="GBN99804.1"/>
    </source>
</evidence>
<keyword evidence="1" id="KW-0812">Transmembrane</keyword>
<evidence type="ECO:0000313" key="3">
    <source>
        <dbReference type="EMBL" id="GBN99810.1"/>
    </source>
</evidence>
<comment type="caution">
    <text evidence="3">The sequence shown here is derived from an EMBL/GenBank/DDBJ whole genome shotgun (WGS) entry which is preliminary data.</text>
</comment>
<proteinExistence type="predicted"/>
<accession>A0A4Y2TIF4</accession>
<feature type="transmembrane region" description="Helical" evidence="1">
    <location>
        <begin position="83"/>
        <end position="101"/>
    </location>
</feature>
<evidence type="ECO:0000313" key="4">
    <source>
        <dbReference type="Proteomes" id="UP000499080"/>
    </source>
</evidence>